<comment type="caution">
    <text evidence="1">The sequence shown here is derived from an EMBL/GenBank/DDBJ whole genome shotgun (WGS) entry which is preliminary data.</text>
</comment>
<evidence type="ECO:0000313" key="1">
    <source>
        <dbReference type="EMBL" id="KAJ3785366.1"/>
    </source>
</evidence>
<keyword evidence="2" id="KW-1185">Reference proteome</keyword>
<reference evidence="1" key="1">
    <citation type="submission" date="2022-08" db="EMBL/GenBank/DDBJ databases">
        <authorList>
            <consortium name="DOE Joint Genome Institute"/>
            <person name="Min B."/>
            <person name="Riley R."/>
            <person name="Sierra-Patev S."/>
            <person name="Naranjo-Ortiz M."/>
            <person name="Looney B."/>
            <person name="Konkel Z."/>
            <person name="Slot J.C."/>
            <person name="Sakamoto Y."/>
            <person name="Steenwyk J.L."/>
            <person name="Rokas A."/>
            <person name="Carro J."/>
            <person name="Camarero S."/>
            <person name="Ferreira P."/>
            <person name="Molpeceres G."/>
            <person name="Ruiz-Duenas F.J."/>
            <person name="Serrano A."/>
            <person name="Henrissat B."/>
            <person name="Drula E."/>
            <person name="Hughes K.W."/>
            <person name="Mata J.L."/>
            <person name="Ishikawa N.K."/>
            <person name="Vargas-Isla R."/>
            <person name="Ushijima S."/>
            <person name="Smith C.A."/>
            <person name="Ahrendt S."/>
            <person name="Andreopoulos W."/>
            <person name="He G."/>
            <person name="Labutti K."/>
            <person name="Lipzen A."/>
            <person name="Ng V."/>
            <person name="Sandor L."/>
            <person name="Barry K."/>
            <person name="Martinez A.T."/>
            <person name="Xiao Y."/>
            <person name="Gibbons J.G."/>
            <person name="Terashima K."/>
            <person name="Hibbett D.S."/>
            <person name="Grigoriev I.V."/>
        </authorList>
    </citation>
    <scope>NUCLEOTIDE SEQUENCE</scope>
    <source>
        <strain evidence="1">TFB10291</strain>
    </source>
</reference>
<protein>
    <submittedName>
        <fullName evidence="1">Uncharacterized protein</fullName>
    </submittedName>
</protein>
<dbReference type="Proteomes" id="UP001163798">
    <property type="component" value="Unassembled WGS sequence"/>
</dbReference>
<gene>
    <name evidence="1" type="ORF">GGU10DRAFT_355071</name>
</gene>
<organism evidence="1 2">
    <name type="scientific">Lentinula aff. detonsa</name>
    <dbReference type="NCBI Taxonomy" id="2804958"/>
    <lineage>
        <taxon>Eukaryota</taxon>
        <taxon>Fungi</taxon>
        <taxon>Dikarya</taxon>
        <taxon>Basidiomycota</taxon>
        <taxon>Agaricomycotina</taxon>
        <taxon>Agaricomycetes</taxon>
        <taxon>Agaricomycetidae</taxon>
        <taxon>Agaricales</taxon>
        <taxon>Marasmiineae</taxon>
        <taxon>Omphalotaceae</taxon>
        <taxon>Lentinula</taxon>
    </lineage>
</organism>
<name>A0AA38KG81_9AGAR</name>
<accession>A0AA38KG81</accession>
<sequence>MESSFNTFVYANSYLPQSVTSLPAYTRRPSPQLRARREMTEHVAELSSDITNKRAKPWATLRVCSKAPAGTLPTFVEGEKITGSVTLDSGMSHSRHISCVKIIVSFFAYGRLMTKTSFGDFGPDDGFGRARLSSRLSKYPRSPPPRT</sequence>
<dbReference type="AlphaFoldDB" id="A0AA38KG81"/>
<proteinExistence type="predicted"/>
<dbReference type="EMBL" id="MU793344">
    <property type="protein sequence ID" value="KAJ3785366.1"/>
    <property type="molecule type" value="Genomic_DNA"/>
</dbReference>
<evidence type="ECO:0000313" key="2">
    <source>
        <dbReference type="Proteomes" id="UP001163798"/>
    </source>
</evidence>